<name>A0A391NRR3_9EUKA</name>
<proteinExistence type="predicted"/>
<dbReference type="EMBL" id="BDIP01005809">
    <property type="protein sequence ID" value="GCA63995.1"/>
    <property type="molecule type" value="Genomic_DNA"/>
</dbReference>
<sequence length="91" mass="9951">MEASVALCQEHLAALYEYDVTATLSAQVTQNTRQRHRNVIKAPAAAASDLQSALCTASGSVLQLLYQQRQALLDARERVARVAALKEQAKR</sequence>
<protein>
    <submittedName>
        <fullName evidence="1">Uncharacterized protein</fullName>
    </submittedName>
</protein>
<keyword evidence="2" id="KW-1185">Reference proteome</keyword>
<evidence type="ECO:0000313" key="1">
    <source>
        <dbReference type="EMBL" id="GCA63995.1"/>
    </source>
</evidence>
<gene>
    <name evidence="1" type="ORF">KIPB_012813</name>
</gene>
<reference evidence="1 2" key="1">
    <citation type="journal article" date="2018" name="PLoS ONE">
        <title>The draft genome of Kipferlia bialata reveals reductive genome evolution in fornicate parasites.</title>
        <authorList>
            <person name="Tanifuji G."/>
            <person name="Takabayashi S."/>
            <person name="Kume K."/>
            <person name="Takagi M."/>
            <person name="Nakayama T."/>
            <person name="Kamikawa R."/>
            <person name="Inagaki Y."/>
            <person name="Hashimoto T."/>
        </authorList>
    </citation>
    <scope>NUCLEOTIDE SEQUENCE [LARGE SCALE GENOMIC DNA]</scope>
    <source>
        <strain evidence="1">NY0173</strain>
    </source>
</reference>
<organism evidence="1 2">
    <name type="scientific">Kipferlia bialata</name>
    <dbReference type="NCBI Taxonomy" id="797122"/>
    <lineage>
        <taxon>Eukaryota</taxon>
        <taxon>Metamonada</taxon>
        <taxon>Carpediemonas-like organisms</taxon>
        <taxon>Kipferlia</taxon>
    </lineage>
</organism>
<evidence type="ECO:0000313" key="2">
    <source>
        <dbReference type="Proteomes" id="UP000265618"/>
    </source>
</evidence>
<accession>A0A391NRR3</accession>
<dbReference type="AlphaFoldDB" id="A0A391NRR3"/>
<dbReference type="Proteomes" id="UP000265618">
    <property type="component" value="Unassembled WGS sequence"/>
</dbReference>
<comment type="caution">
    <text evidence="1">The sequence shown here is derived from an EMBL/GenBank/DDBJ whole genome shotgun (WGS) entry which is preliminary data.</text>
</comment>